<evidence type="ECO:0000256" key="6">
    <source>
        <dbReference type="SAM" id="MobiDB-lite"/>
    </source>
</evidence>
<dbReference type="Proteomes" id="UP000054097">
    <property type="component" value="Unassembled WGS sequence"/>
</dbReference>
<dbReference type="STRING" id="933852.A0A0C3B9I8"/>
<accession>A0A0C3B9I8</accession>
<sequence>VLLASLADVSPFVALLKAVTALSTSCTGTLVFSKSGIQIEVEYKRVLQATAYLANSLFEEWNYQPVKRNTQEDDEETDDSDESAEIDIDLSILNEVLSIYGSSGGWSGGRNKWRNNDDRGYDEDEPRGPLDRYFGSRNKKTTSLRMSYLGEGHPLRLLLAESAEGPTTVCQIHTLQSERRMELAFDDEDKIVKIIMKSSWLKDALSEIDSTCDYVSIICNPPQKITGTAKGRAAEAEVPIFRIEAKSIRGTVEASIMDYPNDREVLEFFECGQSMRFHYSFDVLHHAIRALAVSVKVSIRIDSEGVMSLQFLMPTGPSNERRTWMEFRVSQTLSQTRIVSYFRAVFGERRQSIIIIDSL</sequence>
<gene>
    <name evidence="7" type="ORF">M408DRAFT_69092</name>
</gene>
<dbReference type="InterPro" id="IPR046938">
    <property type="entry name" value="DNA_clamp_sf"/>
</dbReference>
<reference evidence="8" key="2">
    <citation type="submission" date="2015-01" db="EMBL/GenBank/DDBJ databases">
        <title>Evolutionary Origins and Diversification of the Mycorrhizal Mutualists.</title>
        <authorList>
            <consortium name="DOE Joint Genome Institute"/>
            <consortium name="Mycorrhizal Genomics Consortium"/>
            <person name="Kohler A."/>
            <person name="Kuo A."/>
            <person name="Nagy L.G."/>
            <person name="Floudas D."/>
            <person name="Copeland A."/>
            <person name="Barry K.W."/>
            <person name="Cichocki N."/>
            <person name="Veneault-Fourrey C."/>
            <person name="LaButti K."/>
            <person name="Lindquist E.A."/>
            <person name="Lipzen A."/>
            <person name="Lundell T."/>
            <person name="Morin E."/>
            <person name="Murat C."/>
            <person name="Riley R."/>
            <person name="Ohm R."/>
            <person name="Sun H."/>
            <person name="Tunlid A."/>
            <person name="Henrissat B."/>
            <person name="Grigoriev I.V."/>
            <person name="Hibbett D.S."/>
            <person name="Martin F."/>
        </authorList>
    </citation>
    <scope>NUCLEOTIDE SEQUENCE [LARGE SCALE GENOMIC DNA]</scope>
    <source>
        <strain evidence="8">MAFF 305830</strain>
    </source>
</reference>
<dbReference type="GO" id="GO:0030896">
    <property type="term" value="C:checkpoint clamp complex"/>
    <property type="evidence" value="ECO:0007669"/>
    <property type="project" value="TreeGrafter"/>
</dbReference>
<dbReference type="PANTHER" id="PTHR10870">
    <property type="entry name" value="CELL CYCLE CHECKPOINT PROTEIN RAD1"/>
    <property type="match status" value="1"/>
</dbReference>
<dbReference type="PANTHER" id="PTHR10870:SF0">
    <property type="entry name" value="CELL CYCLE CHECKPOINT PROTEIN RAD1"/>
    <property type="match status" value="1"/>
</dbReference>
<evidence type="ECO:0000256" key="5">
    <source>
        <dbReference type="ARBA" id="ARBA00023242"/>
    </source>
</evidence>
<keyword evidence="4" id="KW-0234">DNA repair</keyword>
<proteinExistence type="inferred from homology"/>
<dbReference type="SUPFAM" id="SSF55979">
    <property type="entry name" value="DNA clamp"/>
    <property type="match status" value="1"/>
</dbReference>
<dbReference type="Gene3D" id="3.70.10.10">
    <property type="match status" value="1"/>
</dbReference>
<evidence type="ECO:0000313" key="7">
    <source>
        <dbReference type="EMBL" id="KIM28779.1"/>
    </source>
</evidence>
<dbReference type="GO" id="GO:0000077">
    <property type="term" value="P:DNA damage checkpoint signaling"/>
    <property type="evidence" value="ECO:0007669"/>
    <property type="project" value="InterPro"/>
</dbReference>
<evidence type="ECO:0000256" key="3">
    <source>
        <dbReference type="ARBA" id="ARBA00022763"/>
    </source>
</evidence>
<feature type="region of interest" description="Disordered" evidence="6">
    <location>
        <begin position="111"/>
        <end position="136"/>
    </location>
</feature>
<dbReference type="PRINTS" id="PR01245">
    <property type="entry name" value="RAD1REC1"/>
</dbReference>
<organism evidence="7 8">
    <name type="scientific">Serendipita vermifera MAFF 305830</name>
    <dbReference type="NCBI Taxonomy" id="933852"/>
    <lineage>
        <taxon>Eukaryota</taxon>
        <taxon>Fungi</taxon>
        <taxon>Dikarya</taxon>
        <taxon>Basidiomycota</taxon>
        <taxon>Agaricomycotina</taxon>
        <taxon>Agaricomycetes</taxon>
        <taxon>Sebacinales</taxon>
        <taxon>Serendipitaceae</taxon>
        <taxon>Serendipita</taxon>
    </lineage>
</organism>
<evidence type="ECO:0008006" key="9">
    <source>
        <dbReference type="Google" id="ProtNLM"/>
    </source>
</evidence>
<name>A0A0C3B9I8_SERVB</name>
<dbReference type="OrthoDB" id="337581at2759"/>
<keyword evidence="8" id="KW-1185">Reference proteome</keyword>
<evidence type="ECO:0000256" key="1">
    <source>
        <dbReference type="ARBA" id="ARBA00004123"/>
    </source>
</evidence>
<comment type="subcellular location">
    <subcellularLocation>
        <location evidence="1">Nucleus</location>
    </subcellularLocation>
</comment>
<feature type="non-terminal residue" evidence="7">
    <location>
        <position position="1"/>
    </location>
</feature>
<dbReference type="EMBL" id="KN824291">
    <property type="protein sequence ID" value="KIM28779.1"/>
    <property type="molecule type" value="Genomic_DNA"/>
</dbReference>
<reference evidence="7 8" key="1">
    <citation type="submission" date="2014-04" db="EMBL/GenBank/DDBJ databases">
        <authorList>
            <consortium name="DOE Joint Genome Institute"/>
            <person name="Kuo A."/>
            <person name="Zuccaro A."/>
            <person name="Kohler A."/>
            <person name="Nagy L.G."/>
            <person name="Floudas D."/>
            <person name="Copeland A."/>
            <person name="Barry K.W."/>
            <person name="Cichocki N."/>
            <person name="Veneault-Fourrey C."/>
            <person name="LaButti K."/>
            <person name="Lindquist E.A."/>
            <person name="Lipzen A."/>
            <person name="Lundell T."/>
            <person name="Morin E."/>
            <person name="Murat C."/>
            <person name="Sun H."/>
            <person name="Tunlid A."/>
            <person name="Henrissat B."/>
            <person name="Grigoriev I.V."/>
            <person name="Hibbett D.S."/>
            <person name="Martin F."/>
            <person name="Nordberg H.P."/>
            <person name="Cantor M.N."/>
            <person name="Hua S.X."/>
        </authorList>
    </citation>
    <scope>NUCLEOTIDE SEQUENCE [LARGE SCALE GENOMIC DNA]</scope>
    <source>
        <strain evidence="7 8">MAFF 305830</strain>
    </source>
</reference>
<comment type="similarity">
    <text evidence="2">Belongs to the rad1 family.</text>
</comment>
<protein>
    <recommendedName>
        <fullName evidence="9">Cell cycle checkpoint protein RAD1</fullName>
    </recommendedName>
</protein>
<dbReference type="HOGENOM" id="CLU_035332_1_0_1"/>
<dbReference type="Pfam" id="PF02144">
    <property type="entry name" value="Rad1"/>
    <property type="match status" value="1"/>
</dbReference>
<dbReference type="InterPro" id="IPR003021">
    <property type="entry name" value="Rad1_Rec1_Rad17"/>
</dbReference>
<keyword evidence="5" id="KW-0539">Nucleus</keyword>
<evidence type="ECO:0000256" key="2">
    <source>
        <dbReference type="ARBA" id="ARBA00010991"/>
    </source>
</evidence>
<dbReference type="AlphaFoldDB" id="A0A0C3B9I8"/>
<evidence type="ECO:0000256" key="4">
    <source>
        <dbReference type="ARBA" id="ARBA00023204"/>
    </source>
</evidence>
<keyword evidence="3" id="KW-0227">DNA damage</keyword>
<dbReference type="GO" id="GO:0006281">
    <property type="term" value="P:DNA repair"/>
    <property type="evidence" value="ECO:0007669"/>
    <property type="project" value="UniProtKB-KW"/>
</dbReference>
<evidence type="ECO:0000313" key="8">
    <source>
        <dbReference type="Proteomes" id="UP000054097"/>
    </source>
</evidence>